<organism evidence="1 2">
    <name type="scientific">Lachancea thermotolerans (strain ATCC 56472 / CBS 6340 / NRRL Y-8284)</name>
    <name type="common">Yeast</name>
    <name type="synonym">Kluyveromyces thermotolerans</name>
    <dbReference type="NCBI Taxonomy" id="559295"/>
    <lineage>
        <taxon>Eukaryota</taxon>
        <taxon>Fungi</taxon>
        <taxon>Dikarya</taxon>
        <taxon>Ascomycota</taxon>
        <taxon>Saccharomycotina</taxon>
        <taxon>Saccharomycetes</taxon>
        <taxon>Saccharomycetales</taxon>
        <taxon>Saccharomycetaceae</taxon>
        <taxon>Lachancea</taxon>
    </lineage>
</organism>
<dbReference type="OrthoDB" id="4064753at2759"/>
<dbReference type="KEGG" id="lth:KLTH0E09746g"/>
<dbReference type="HOGENOM" id="CLU_1034658_0_0_1"/>
<dbReference type="GeneID" id="8292063"/>
<evidence type="ECO:0000313" key="1">
    <source>
        <dbReference type="EMBL" id="CAR23462.1"/>
    </source>
</evidence>
<dbReference type="RefSeq" id="XP_002553899.1">
    <property type="nucleotide sequence ID" value="XM_002553853.1"/>
</dbReference>
<dbReference type="AlphaFoldDB" id="C5DI51"/>
<sequence length="269" mass="31597">MRISLSLNAFVSPISVTSRKSFEKLDKTPSTVFQYYYQLQLKSLNRSGLPADILEPVNTGHNSLRRYVRKEWESLSMSKKRVYHALYFHFIKLNYKELAPEEFAKRLELPIPISSEYLLFRNKFKLEFDRIWKEQCKKDHHGRSRRIYLRTGPSNLLKASRTIKGTESGFDYDSTRQFQEMCRQCRKVWRDKVTSDQKAQMVEILQKNRQEFKLKLEQEVKILDSLQNALQKYLAGPSAKISTALDFERPVTQSHHSVIALLLATGKKD</sequence>
<dbReference type="InParanoid" id="C5DI51"/>
<reference evidence="1 2" key="1">
    <citation type="journal article" date="2009" name="Genome Res.">
        <title>Comparative genomics of protoploid Saccharomycetaceae.</title>
        <authorList>
            <consortium name="The Genolevures Consortium"/>
            <person name="Souciet J.-L."/>
            <person name="Dujon B."/>
            <person name="Gaillardin C."/>
            <person name="Johnston M."/>
            <person name="Baret P.V."/>
            <person name="Cliften P."/>
            <person name="Sherman D.J."/>
            <person name="Weissenbach J."/>
            <person name="Westhof E."/>
            <person name="Wincker P."/>
            <person name="Jubin C."/>
            <person name="Poulain J."/>
            <person name="Barbe V."/>
            <person name="Segurens B."/>
            <person name="Artiguenave F."/>
            <person name="Anthouard V."/>
            <person name="Vacherie B."/>
            <person name="Val M.-E."/>
            <person name="Fulton R.S."/>
            <person name="Minx P."/>
            <person name="Wilson R."/>
            <person name="Durrens P."/>
            <person name="Jean G."/>
            <person name="Marck C."/>
            <person name="Martin T."/>
            <person name="Nikolski M."/>
            <person name="Rolland T."/>
            <person name="Seret M.-L."/>
            <person name="Casaregola S."/>
            <person name="Despons L."/>
            <person name="Fairhead C."/>
            <person name="Fischer G."/>
            <person name="Lafontaine I."/>
            <person name="Leh V."/>
            <person name="Lemaire M."/>
            <person name="de Montigny J."/>
            <person name="Neuveglise C."/>
            <person name="Thierry A."/>
            <person name="Blanc-Lenfle I."/>
            <person name="Bleykasten C."/>
            <person name="Diffels J."/>
            <person name="Fritsch E."/>
            <person name="Frangeul L."/>
            <person name="Goeffon A."/>
            <person name="Jauniaux N."/>
            <person name="Kachouri-Lafond R."/>
            <person name="Payen C."/>
            <person name="Potier S."/>
            <person name="Pribylova L."/>
            <person name="Ozanne C."/>
            <person name="Richard G.-F."/>
            <person name="Sacerdot C."/>
            <person name="Straub M.-L."/>
            <person name="Talla E."/>
        </authorList>
    </citation>
    <scope>NUCLEOTIDE SEQUENCE [LARGE SCALE GENOMIC DNA]</scope>
    <source>
        <strain evidence="2">ATCC 56472 / CBS 6340 / NRRL Y-8284</strain>
    </source>
</reference>
<name>C5DI51_LACTC</name>
<dbReference type="EMBL" id="CU928169">
    <property type="protein sequence ID" value="CAR23462.1"/>
    <property type="molecule type" value="Genomic_DNA"/>
</dbReference>
<evidence type="ECO:0000313" key="2">
    <source>
        <dbReference type="Proteomes" id="UP000002036"/>
    </source>
</evidence>
<keyword evidence="2" id="KW-1185">Reference proteome</keyword>
<gene>
    <name evidence="1" type="ordered locus">KLTH0E09746g</name>
</gene>
<dbReference type="eggNOG" id="ENOG502S6F5">
    <property type="taxonomic scope" value="Eukaryota"/>
</dbReference>
<protein>
    <submittedName>
        <fullName evidence="1">KLTH0E09746p</fullName>
    </submittedName>
</protein>
<dbReference type="FunCoup" id="C5DI51">
    <property type="interactions" value="1"/>
</dbReference>
<accession>C5DI51</accession>
<proteinExistence type="predicted"/>
<dbReference type="Proteomes" id="UP000002036">
    <property type="component" value="Chromosome E"/>
</dbReference>
<dbReference type="OMA" id="HFARINY"/>